<dbReference type="Pfam" id="PF10996">
    <property type="entry name" value="Beta-Casp"/>
    <property type="match status" value="1"/>
</dbReference>
<dbReference type="PANTHER" id="PTHR11203">
    <property type="entry name" value="CLEAVAGE AND POLYADENYLATION SPECIFICITY FACTOR FAMILY MEMBER"/>
    <property type="match status" value="1"/>
</dbReference>
<dbReference type="InterPro" id="IPR022712">
    <property type="entry name" value="Beta_Casp"/>
</dbReference>
<evidence type="ECO:0000313" key="6">
    <source>
        <dbReference type="Proteomes" id="UP000661507"/>
    </source>
</evidence>
<feature type="region of interest" description="Disordered" evidence="2">
    <location>
        <begin position="473"/>
        <end position="493"/>
    </location>
</feature>
<evidence type="ECO:0000256" key="2">
    <source>
        <dbReference type="SAM" id="MobiDB-lite"/>
    </source>
</evidence>
<sequence>MPVTVRTCGAARTVTGLSLLFETGKARFLVDCGMFQGPKTLKALNWEPFPYNPREIDAVLLTHAHIDHSGLLPKLVKQGFRGQIHATAPTVDLCAVMLPDSGHVQEMEVDHLNRRNRRRGGEAVEPIYTANDAVAAIRAFRAVPMDRWLTFDALPGLRARWWNAGHMLGSASIELEFTEGDAAPLRVLVSGDLGPDCAAFHRDPEGPETLDHVFLESTYGDEDKPCVGQAERRDRLATLVNEAVKPAGALLIPAFAVERTQEICWDLVALMQAGRIPQAPIFVDSPLAIRATEVFLEHAAALEDGRSVKRALRSPLLNFTETGEASRRIASVEGFHIIIAGSGMCDAGRIRHHLKRWLWSPEATVLLTGYQAEATLGRLLQEGRQEVRIQGDTIRVAAQIREIRDYSGHADAVELGAWLKARGTVTGGVFLVHGEEPAMEALAQRLTREGIARAGQVLMPSLDDSFTLARASMPAQREAPRRREDPATAGRPDWHNARAALLLGIEDAIERAPNAAAREALMAALREALEARRPR</sequence>
<dbReference type="Pfam" id="PF00753">
    <property type="entry name" value="Lactamase_B"/>
    <property type="match status" value="1"/>
</dbReference>
<dbReference type="Proteomes" id="UP000661507">
    <property type="component" value="Unassembled WGS sequence"/>
</dbReference>
<dbReference type="SMART" id="SM00849">
    <property type="entry name" value="Lactamase_B"/>
    <property type="match status" value="1"/>
</dbReference>
<evidence type="ECO:0000256" key="1">
    <source>
        <dbReference type="ARBA" id="ARBA00022801"/>
    </source>
</evidence>
<feature type="domain" description="Metallo-beta-lactamase" evidence="3">
    <location>
        <begin position="15"/>
        <end position="229"/>
    </location>
</feature>
<protein>
    <submittedName>
        <fullName evidence="5">MBL fold metallo-hydrolase</fullName>
    </submittedName>
</protein>
<gene>
    <name evidence="5" type="ORF">GCM10011320_20400</name>
</gene>
<evidence type="ECO:0000259" key="3">
    <source>
        <dbReference type="SMART" id="SM00849"/>
    </source>
</evidence>
<evidence type="ECO:0000313" key="5">
    <source>
        <dbReference type="EMBL" id="GGJ13080.1"/>
    </source>
</evidence>
<evidence type="ECO:0000259" key="4">
    <source>
        <dbReference type="SMART" id="SM01027"/>
    </source>
</evidence>
<organism evidence="5 6">
    <name type="scientific">Neoroseomonas lacus</name>
    <dbReference type="NCBI Taxonomy" id="287609"/>
    <lineage>
        <taxon>Bacteria</taxon>
        <taxon>Pseudomonadati</taxon>
        <taxon>Pseudomonadota</taxon>
        <taxon>Alphaproteobacteria</taxon>
        <taxon>Acetobacterales</taxon>
        <taxon>Acetobacteraceae</taxon>
        <taxon>Neoroseomonas</taxon>
    </lineage>
</organism>
<dbReference type="Pfam" id="PF07521">
    <property type="entry name" value="RMMBL"/>
    <property type="match status" value="1"/>
</dbReference>
<dbReference type="CDD" id="cd16295">
    <property type="entry name" value="TTHA0252-CPSF-like_MBL-fold"/>
    <property type="match status" value="1"/>
</dbReference>
<dbReference type="Gene3D" id="3.60.15.10">
    <property type="entry name" value="Ribonuclease Z/Hydroxyacylglutathione hydrolase-like"/>
    <property type="match status" value="1"/>
</dbReference>
<keyword evidence="1" id="KW-0378">Hydrolase</keyword>
<reference evidence="5" key="2">
    <citation type="submission" date="2020-09" db="EMBL/GenBank/DDBJ databases">
        <authorList>
            <person name="Sun Q."/>
            <person name="Zhou Y."/>
        </authorList>
    </citation>
    <scope>NUCLEOTIDE SEQUENCE</scope>
    <source>
        <strain evidence="5">CGMCC 1.3617</strain>
    </source>
</reference>
<keyword evidence="6" id="KW-1185">Reference proteome</keyword>
<name>A0A917KG61_9PROT</name>
<dbReference type="InterPro" id="IPR011108">
    <property type="entry name" value="RMMBL"/>
</dbReference>
<dbReference type="AlphaFoldDB" id="A0A917KG61"/>
<dbReference type="InterPro" id="IPR001279">
    <property type="entry name" value="Metallo-B-lactamas"/>
</dbReference>
<dbReference type="SUPFAM" id="SSF56281">
    <property type="entry name" value="Metallo-hydrolase/oxidoreductase"/>
    <property type="match status" value="1"/>
</dbReference>
<dbReference type="InterPro" id="IPR050698">
    <property type="entry name" value="MBL"/>
</dbReference>
<dbReference type="SMART" id="SM01027">
    <property type="entry name" value="Beta-Casp"/>
    <property type="match status" value="1"/>
</dbReference>
<dbReference type="Gene3D" id="3.40.50.10890">
    <property type="match status" value="1"/>
</dbReference>
<dbReference type="EMBL" id="BMKW01000004">
    <property type="protein sequence ID" value="GGJ13080.1"/>
    <property type="molecule type" value="Genomic_DNA"/>
</dbReference>
<feature type="compositionally biased region" description="Basic and acidic residues" evidence="2">
    <location>
        <begin position="478"/>
        <end position="493"/>
    </location>
</feature>
<dbReference type="InterPro" id="IPR036866">
    <property type="entry name" value="RibonucZ/Hydroxyglut_hydro"/>
</dbReference>
<feature type="domain" description="Beta-Casp" evidence="4">
    <location>
        <begin position="260"/>
        <end position="380"/>
    </location>
</feature>
<dbReference type="GO" id="GO:0004521">
    <property type="term" value="F:RNA endonuclease activity"/>
    <property type="evidence" value="ECO:0007669"/>
    <property type="project" value="TreeGrafter"/>
</dbReference>
<dbReference type="RefSeq" id="WP_188966933.1">
    <property type="nucleotide sequence ID" value="NZ_BMKW01000004.1"/>
</dbReference>
<comment type="caution">
    <text evidence="5">The sequence shown here is derived from an EMBL/GenBank/DDBJ whole genome shotgun (WGS) entry which is preliminary data.</text>
</comment>
<dbReference type="GO" id="GO:0016787">
    <property type="term" value="F:hydrolase activity"/>
    <property type="evidence" value="ECO:0007669"/>
    <property type="project" value="UniProtKB-KW"/>
</dbReference>
<reference evidence="5" key="1">
    <citation type="journal article" date="2014" name="Int. J. Syst. Evol. Microbiol.">
        <title>Complete genome sequence of Corynebacterium casei LMG S-19264T (=DSM 44701T), isolated from a smear-ripened cheese.</title>
        <authorList>
            <consortium name="US DOE Joint Genome Institute (JGI-PGF)"/>
            <person name="Walter F."/>
            <person name="Albersmeier A."/>
            <person name="Kalinowski J."/>
            <person name="Ruckert C."/>
        </authorList>
    </citation>
    <scope>NUCLEOTIDE SEQUENCE</scope>
    <source>
        <strain evidence="5">CGMCC 1.3617</strain>
    </source>
</reference>
<proteinExistence type="predicted"/>
<accession>A0A917KG61</accession>
<dbReference type="PANTHER" id="PTHR11203:SF37">
    <property type="entry name" value="INTEGRATOR COMPLEX SUBUNIT 11"/>
    <property type="match status" value="1"/>
</dbReference>